<dbReference type="PROSITE" id="PS50262">
    <property type="entry name" value="G_PROTEIN_RECEP_F1_2"/>
    <property type="match status" value="1"/>
</dbReference>
<keyword evidence="8" id="KW-0807">Transducer</keyword>
<dbReference type="InterPro" id="IPR000276">
    <property type="entry name" value="GPCR_Rhodpsn"/>
</dbReference>
<evidence type="ECO:0000256" key="1">
    <source>
        <dbReference type="ARBA" id="ARBA00004651"/>
    </source>
</evidence>
<dbReference type="GO" id="GO:0007187">
    <property type="term" value="P:G protein-coupled receptor signaling pathway, coupled to cyclic nucleotide second messenger"/>
    <property type="evidence" value="ECO:0007669"/>
    <property type="project" value="TreeGrafter"/>
</dbReference>
<dbReference type="GO" id="GO:0005886">
    <property type="term" value="C:plasma membrane"/>
    <property type="evidence" value="ECO:0007669"/>
    <property type="project" value="UniProtKB-SubCell"/>
</dbReference>
<reference evidence="11 12" key="1">
    <citation type="submission" date="2022-05" db="EMBL/GenBank/DDBJ databases">
        <authorList>
            <consortium name="Genoscope - CEA"/>
            <person name="William W."/>
        </authorList>
    </citation>
    <scope>NUCLEOTIDE SEQUENCE [LARGE SCALE GENOMIC DNA]</scope>
</reference>
<dbReference type="SUPFAM" id="SSF81321">
    <property type="entry name" value="Family A G protein-coupled receptor-like"/>
    <property type="match status" value="1"/>
</dbReference>
<feature type="transmembrane region" description="Helical" evidence="9">
    <location>
        <begin position="6"/>
        <end position="28"/>
    </location>
</feature>
<sequence length="146" mass="16699">MELWFWVLSLFLCILTIVGNGFVIFLVCRKRQLRTETNTFIVSLAVADSAVGMIAAPSYFLCNMINECISDKKASSFVINVWVFILYASGTNLFSLVLERYIAVVKPLKYITFMTSRRVIQMVLTSWAIPFLFAIISFAMRLNSFH</sequence>
<evidence type="ECO:0000256" key="9">
    <source>
        <dbReference type="SAM" id="Phobius"/>
    </source>
</evidence>
<accession>A0AAU9X4H6</accession>
<comment type="caution">
    <text evidence="11">The sequence shown here is derived from an EMBL/GenBank/DDBJ whole genome shotgun (WGS) entry which is preliminary data.</text>
</comment>
<dbReference type="PRINTS" id="PR00237">
    <property type="entry name" value="GPCRRHODOPSN"/>
</dbReference>
<evidence type="ECO:0000313" key="11">
    <source>
        <dbReference type="EMBL" id="CAH3136183.1"/>
    </source>
</evidence>
<dbReference type="Proteomes" id="UP001159428">
    <property type="component" value="Unassembled WGS sequence"/>
</dbReference>
<feature type="transmembrane region" description="Helical" evidence="9">
    <location>
        <begin position="40"/>
        <end position="61"/>
    </location>
</feature>
<dbReference type="EMBL" id="CALNXJ010000030">
    <property type="protein sequence ID" value="CAH3136183.1"/>
    <property type="molecule type" value="Genomic_DNA"/>
</dbReference>
<feature type="domain" description="G-protein coupled receptors family 1 profile" evidence="10">
    <location>
        <begin position="19"/>
        <end position="146"/>
    </location>
</feature>
<comment type="subcellular location">
    <subcellularLocation>
        <location evidence="1">Cell membrane</location>
        <topology evidence="1">Multi-pass membrane protein</topology>
    </subcellularLocation>
</comment>
<keyword evidence="5" id="KW-0297">G-protein coupled receptor</keyword>
<protein>
    <recommendedName>
        <fullName evidence="10">G-protein coupled receptors family 1 profile domain-containing protein</fullName>
    </recommendedName>
</protein>
<dbReference type="GO" id="GO:0045202">
    <property type="term" value="C:synapse"/>
    <property type="evidence" value="ECO:0007669"/>
    <property type="project" value="GOC"/>
</dbReference>
<evidence type="ECO:0000256" key="7">
    <source>
        <dbReference type="ARBA" id="ARBA00023170"/>
    </source>
</evidence>
<evidence type="ECO:0000256" key="4">
    <source>
        <dbReference type="ARBA" id="ARBA00022989"/>
    </source>
</evidence>
<dbReference type="AlphaFoldDB" id="A0AAU9X4H6"/>
<keyword evidence="2" id="KW-1003">Cell membrane</keyword>
<dbReference type="InterPro" id="IPR017452">
    <property type="entry name" value="GPCR_Rhodpsn_7TM"/>
</dbReference>
<dbReference type="GO" id="GO:0004993">
    <property type="term" value="F:G protein-coupled serotonin receptor activity"/>
    <property type="evidence" value="ECO:0007669"/>
    <property type="project" value="TreeGrafter"/>
</dbReference>
<gene>
    <name evidence="11" type="ORF">PMEA_00017507</name>
</gene>
<evidence type="ECO:0000259" key="10">
    <source>
        <dbReference type="PROSITE" id="PS50262"/>
    </source>
</evidence>
<organism evidence="11 12">
    <name type="scientific">Pocillopora meandrina</name>
    <dbReference type="NCBI Taxonomy" id="46732"/>
    <lineage>
        <taxon>Eukaryota</taxon>
        <taxon>Metazoa</taxon>
        <taxon>Cnidaria</taxon>
        <taxon>Anthozoa</taxon>
        <taxon>Hexacorallia</taxon>
        <taxon>Scleractinia</taxon>
        <taxon>Astrocoeniina</taxon>
        <taxon>Pocilloporidae</taxon>
        <taxon>Pocillopora</taxon>
    </lineage>
</organism>
<keyword evidence="3 9" id="KW-0812">Transmembrane</keyword>
<dbReference type="GO" id="GO:0030594">
    <property type="term" value="F:neurotransmitter receptor activity"/>
    <property type="evidence" value="ECO:0007669"/>
    <property type="project" value="TreeGrafter"/>
</dbReference>
<keyword evidence="7" id="KW-0675">Receptor</keyword>
<keyword evidence="4 9" id="KW-1133">Transmembrane helix</keyword>
<dbReference type="Gene3D" id="1.20.1070.10">
    <property type="entry name" value="Rhodopsin 7-helix transmembrane proteins"/>
    <property type="match status" value="1"/>
</dbReference>
<evidence type="ECO:0000256" key="5">
    <source>
        <dbReference type="ARBA" id="ARBA00023040"/>
    </source>
</evidence>
<proteinExistence type="predicted"/>
<dbReference type="Pfam" id="PF00001">
    <property type="entry name" value="7tm_1"/>
    <property type="match status" value="1"/>
</dbReference>
<keyword evidence="6 9" id="KW-0472">Membrane</keyword>
<evidence type="ECO:0000313" key="12">
    <source>
        <dbReference type="Proteomes" id="UP001159428"/>
    </source>
</evidence>
<feature type="transmembrane region" description="Helical" evidence="9">
    <location>
        <begin position="119"/>
        <end position="140"/>
    </location>
</feature>
<feature type="non-terminal residue" evidence="11">
    <location>
        <position position="146"/>
    </location>
</feature>
<evidence type="ECO:0000256" key="8">
    <source>
        <dbReference type="ARBA" id="ARBA00023224"/>
    </source>
</evidence>
<feature type="transmembrane region" description="Helical" evidence="9">
    <location>
        <begin position="81"/>
        <end position="98"/>
    </location>
</feature>
<name>A0AAU9X4H6_9CNID</name>
<evidence type="ECO:0000256" key="6">
    <source>
        <dbReference type="ARBA" id="ARBA00023136"/>
    </source>
</evidence>
<dbReference type="GO" id="GO:0030425">
    <property type="term" value="C:dendrite"/>
    <property type="evidence" value="ECO:0007669"/>
    <property type="project" value="TreeGrafter"/>
</dbReference>
<evidence type="ECO:0000256" key="3">
    <source>
        <dbReference type="ARBA" id="ARBA00022692"/>
    </source>
</evidence>
<dbReference type="GO" id="GO:0007268">
    <property type="term" value="P:chemical synaptic transmission"/>
    <property type="evidence" value="ECO:0007669"/>
    <property type="project" value="TreeGrafter"/>
</dbReference>
<evidence type="ECO:0000256" key="2">
    <source>
        <dbReference type="ARBA" id="ARBA00022475"/>
    </source>
</evidence>
<keyword evidence="12" id="KW-1185">Reference proteome</keyword>
<dbReference type="PANTHER" id="PTHR24247">
    <property type="entry name" value="5-HYDROXYTRYPTAMINE RECEPTOR"/>
    <property type="match status" value="1"/>
</dbReference>